<keyword evidence="1" id="KW-1133">Transmembrane helix</keyword>
<dbReference type="AlphaFoldDB" id="A0AA88E2E9"/>
<comment type="caution">
    <text evidence="2">The sequence shown here is derived from an EMBL/GenBank/DDBJ whole genome shotgun (WGS) entry which is preliminary data.</text>
</comment>
<name>A0AA88E2E9_FICCA</name>
<reference evidence="2" key="1">
    <citation type="submission" date="2023-07" db="EMBL/GenBank/DDBJ databases">
        <title>draft genome sequence of fig (Ficus carica).</title>
        <authorList>
            <person name="Takahashi T."/>
            <person name="Nishimura K."/>
        </authorList>
    </citation>
    <scope>NUCLEOTIDE SEQUENCE</scope>
</reference>
<evidence type="ECO:0000313" key="2">
    <source>
        <dbReference type="EMBL" id="GMN66345.1"/>
    </source>
</evidence>
<dbReference type="EMBL" id="BTGU01000315">
    <property type="protein sequence ID" value="GMN66345.1"/>
    <property type="molecule type" value="Genomic_DNA"/>
</dbReference>
<evidence type="ECO:0000313" key="3">
    <source>
        <dbReference type="Proteomes" id="UP001187192"/>
    </source>
</evidence>
<protein>
    <submittedName>
        <fullName evidence="2">Uncharacterized protein</fullName>
    </submittedName>
</protein>
<accession>A0AA88E2E9</accession>
<sequence>MRLRSTFSNAPSNSNSLALKREIWVKIGIVRRGNRRNNPLVSSGWTSVDMAWEDIAKSDLIWDLTSALTTAACQCNVVPIIVGWSPIWFALFQFFLGFGVELNGLVGNPSVK</sequence>
<organism evidence="2 3">
    <name type="scientific">Ficus carica</name>
    <name type="common">Common fig</name>
    <dbReference type="NCBI Taxonomy" id="3494"/>
    <lineage>
        <taxon>Eukaryota</taxon>
        <taxon>Viridiplantae</taxon>
        <taxon>Streptophyta</taxon>
        <taxon>Embryophyta</taxon>
        <taxon>Tracheophyta</taxon>
        <taxon>Spermatophyta</taxon>
        <taxon>Magnoliopsida</taxon>
        <taxon>eudicotyledons</taxon>
        <taxon>Gunneridae</taxon>
        <taxon>Pentapetalae</taxon>
        <taxon>rosids</taxon>
        <taxon>fabids</taxon>
        <taxon>Rosales</taxon>
        <taxon>Moraceae</taxon>
        <taxon>Ficeae</taxon>
        <taxon>Ficus</taxon>
    </lineage>
</organism>
<dbReference type="Proteomes" id="UP001187192">
    <property type="component" value="Unassembled WGS sequence"/>
</dbReference>
<proteinExistence type="predicted"/>
<gene>
    <name evidence="2" type="ORF">TIFTF001_035416</name>
</gene>
<feature type="transmembrane region" description="Helical" evidence="1">
    <location>
        <begin position="87"/>
        <end position="106"/>
    </location>
</feature>
<keyword evidence="1" id="KW-0812">Transmembrane</keyword>
<keyword evidence="3" id="KW-1185">Reference proteome</keyword>
<evidence type="ECO:0000256" key="1">
    <source>
        <dbReference type="SAM" id="Phobius"/>
    </source>
</evidence>
<keyword evidence="1" id="KW-0472">Membrane</keyword>